<feature type="transmembrane region" description="Helical" evidence="1">
    <location>
        <begin position="424"/>
        <end position="444"/>
    </location>
</feature>
<proteinExistence type="predicted"/>
<feature type="transmembrane region" description="Helical" evidence="1">
    <location>
        <begin position="162"/>
        <end position="183"/>
    </location>
</feature>
<dbReference type="GO" id="GO:0015990">
    <property type="term" value="P:electron transport coupled proton transport"/>
    <property type="evidence" value="ECO:0007669"/>
    <property type="project" value="TreeGrafter"/>
</dbReference>
<feature type="transmembrane region" description="Helical" evidence="1">
    <location>
        <begin position="104"/>
        <end position="124"/>
    </location>
</feature>
<feature type="transmembrane region" description="Helical" evidence="1">
    <location>
        <begin position="130"/>
        <end position="150"/>
    </location>
</feature>
<evidence type="ECO:0000313" key="3">
    <source>
        <dbReference type="Proteomes" id="UP000078287"/>
    </source>
</evidence>
<organism evidence="2 3">
    <name type="scientific">Chloroflexus islandicus</name>
    <dbReference type="NCBI Taxonomy" id="1707952"/>
    <lineage>
        <taxon>Bacteria</taxon>
        <taxon>Bacillati</taxon>
        <taxon>Chloroflexota</taxon>
        <taxon>Chloroflexia</taxon>
        <taxon>Chloroflexales</taxon>
        <taxon>Chloroflexineae</taxon>
        <taxon>Chloroflexaceae</taxon>
        <taxon>Chloroflexus</taxon>
    </lineage>
</organism>
<feature type="transmembrane region" description="Helical" evidence="1">
    <location>
        <begin position="548"/>
        <end position="565"/>
    </location>
</feature>
<dbReference type="GO" id="GO:0048039">
    <property type="term" value="F:ubiquinone binding"/>
    <property type="evidence" value="ECO:0007669"/>
    <property type="project" value="TreeGrafter"/>
</dbReference>
<feature type="transmembrane region" description="Helical" evidence="1">
    <location>
        <begin position="306"/>
        <end position="331"/>
    </location>
</feature>
<dbReference type="GO" id="GO:0008137">
    <property type="term" value="F:NADH dehydrogenase (ubiquinone) activity"/>
    <property type="evidence" value="ECO:0007669"/>
    <property type="project" value="InterPro"/>
</dbReference>
<sequence>MGVTAGLISLLAVAAACFLLSRAGITRRLALLTTLASGLALVGVIIDPLEPAAATPLYSIGAIAVVLPAPVDLSERTLAGGLLFGGTIGLLGLALAVPPGAKGFGVLFGWLALALAAALLSLAIPPLSVLTPLSWALAALAAHSALLASGVRPAPGRLPPHLIAGAVAVVAVSGLIAMMALLPPDTTPATAPVLFALIGALAFAGAPPFAGTRMSFAHAPAMVGALIAGLVLPTIGLGFIVRVMPQLPPLPALAGQVLAAAGAIGALGAAVGALRATNGREVVLWQGALQAGVVVCAAAINDPLAGLAALALVLALQLHAIAGGIVVAAMIQRQSNDALDGSAAQVALPVSGVLWLLATATATGLPLGWSFWGWRWLIEALATRLVWAIAPLIAAALIGLAAGLPLLIRCWHGQTTAREHWPEGMLGGLTLAPLVLAGLIPWLAWPLWLSWSSFAPPVLPADPVAWPLIGFAVASGLGGWLLARRAKPLDPPRSTGNAVIPTWQGMGDGLRGLAEAADARTALIVLGRGIDRVASMLHTGMIIFEQRYYLFGVIVALLAILILMAQ</sequence>
<dbReference type="OrthoDB" id="147580at2"/>
<keyword evidence="1" id="KW-1133">Transmembrane helix</keyword>
<keyword evidence="1" id="KW-0812">Transmembrane</keyword>
<feature type="transmembrane region" description="Helical" evidence="1">
    <location>
        <begin position="282"/>
        <end position="300"/>
    </location>
</feature>
<protein>
    <recommendedName>
        <fullName evidence="4">NADH:quinone oxidoreductase/Mrp antiporter membrane subunit domain-containing protein</fullName>
    </recommendedName>
</protein>
<accession>A0A178MF61</accession>
<dbReference type="PANTHER" id="PTHR43507">
    <property type="entry name" value="NADH-UBIQUINONE OXIDOREDUCTASE CHAIN 4"/>
    <property type="match status" value="1"/>
</dbReference>
<feature type="transmembrane region" description="Helical" evidence="1">
    <location>
        <begin position="385"/>
        <end position="412"/>
    </location>
</feature>
<feature type="transmembrane region" description="Helical" evidence="1">
    <location>
        <begin position="189"/>
        <end position="209"/>
    </location>
</feature>
<dbReference type="GO" id="GO:0003954">
    <property type="term" value="F:NADH dehydrogenase activity"/>
    <property type="evidence" value="ECO:0007669"/>
    <property type="project" value="TreeGrafter"/>
</dbReference>
<evidence type="ECO:0008006" key="4">
    <source>
        <dbReference type="Google" id="ProtNLM"/>
    </source>
</evidence>
<evidence type="ECO:0000256" key="1">
    <source>
        <dbReference type="SAM" id="Phobius"/>
    </source>
</evidence>
<keyword evidence="1" id="KW-0472">Membrane</keyword>
<gene>
    <name evidence="2" type="ORF">A6A03_00255</name>
</gene>
<reference evidence="2 3" key="1">
    <citation type="submission" date="2016-04" db="EMBL/GenBank/DDBJ databases">
        <title>Chloroflexus islandicus sp. nov., a thermophilic filamentous anoxygenic phototrophic bacterium from geyser Strokkur (Iceland).</title>
        <authorList>
            <person name="Gaisin V.A."/>
            <person name="Kalashnikov A.M."/>
            <person name="Sukhacheva M.V."/>
            <person name="Grouzdev D.S."/>
            <person name="Ivanov T.M."/>
            <person name="Kuznetsov B."/>
            <person name="Gorlenko V.M."/>
        </authorList>
    </citation>
    <scope>NUCLEOTIDE SEQUENCE [LARGE SCALE GENOMIC DNA]</scope>
    <source>
        <strain evidence="3">isl-2</strain>
    </source>
</reference>
<feature type="transmembrane region" description="Helical" evidence="1">
    <location>
        <begin position="253"/>
        <end position="275"/>
    </location>
</feature>
<feature type="transmembrane region" description="Helical" evidence="1">
    <location>
        <begin position="29"/>
        <end position="46"/>
    </location>
</feature>
<dbReference type="GO" id="GO:0042773">
    <property type="term" value="P:ATP synthesis coupled electron transport"/>
    <property type="evidence" value="ECO:0007669"/>
    <property type="project" value="InterPro"/>
</dbReference>
<dbReference type="STRING" id="1707952.A6A03_00255"/>
<feature type="transmembrane region" description="Helical" evidence="1">
    <location>
        <begin position="221"/>
        <end position="241"/>
    </location>
</feature>
<dbReference type="AlphaFoldDB" id="A0A178MF61"/>
<feature type="transmembrane region" description="Helical" evidence="1">
    <location>
        <begin position="343"/>
        <end position="365"/>
    </location>
</feature>
<dbReference type="EMBL" id="LWQS01000038">
    <property type="protein sequence ID" value="OAN47213.1"/>
    <property type="molecule type" value="Genomic_DNA"/>
</dbReference>
<keyword evidence="3" id="KW-1185">Reference proteome</keyword>
<name>A0A178MF61_9CHLR</name>
<feature type="transmembrane region" description="Helical" evidence="1">
    <location>
        <begin position="77"/>
        <end position="97"/>
    </location>
</feature>
<comment type="caution">
    <text evidence="2">The sequence shown here is derived from an EMBL/GenBank/DDBJ whole genome shotgun (WGS) entry which is preliminary data.</text>
</comment>
<dbReference type="InterPro" id="IPR003918">
    <property type="entry name" value="NADH_UbQ_OxRdtase"/>
</dbReference>
<dbReference type="RefSeq" id="WP_066784042.1">
    <property type="nucleotide sequence ID" value="NZ_LWQS01000038.1"/>
</dbReference>
<dbReference type="PANTHER" id="PTHR43507:SF1">
    <property type="entry name" value="NADH-UBIQUINONE OXIDOREDUCTASE CHAIN 4"/>
    <property type="match status" value="1"/>
</dbReference>
<evidence type="ECO:0000313" key="2">
    <source>
        <dbReference type="EMBL" id="OAN47213.1"/>
    </source>
</evidence>
<feature type="transmembrane region" description="Helical" evidence="1">
    <location>
        <begin position="464"/>
        <end position="483"/>
    </location>
</feature>
<dbReference type="Proteomes" id="UP000078287">
    <property type="component" value="Unassembled WGS sequence"/>
</dbReference>